<reference evidence="1 2" key="1">
    <citation type="journal article" date="2021" name="Elife">
        <title>Chloroplast acquisition without the gene transfer in kleptoplastic sea slugs, Plakobranchus ocellatus.</title>
        <authorList>
            <person name="Maeda T."/>
            <person name="Takahashi S."/>
            <person name="Yoshida T."/>
            <person name="Shimamura S."/>
            <person name="Takaki Y."/>
            <person name="Nagai Y."/>
            <person name="Toyoda A."/>
            <person name="Suzuki Y."/>
            <person name="Arimoto A."/>
            <person name="Ishii H."/>
            <person name="Satoh N."/>
            <person name="Nishiyama T."/>
            <person name="Hasebe M."/>
            <person name="Maruyama T."/>
            <person name="Minagawa J."/>
            <person name="Obokata J."/>
            <person name="Shigenobu S."/>
        </authorList>
    </citation>
    <scope>NUCLEOTIDE SEQUENCE [LARGE SCALE GENOMIC DNA]</scope>
</reference>
<sequence>MSGKIVRIITTTIFISITNGHLSINISSHTNKQEKDKNWHWQYKIVKIVESGVAKVDHIWKHFRQESSVPHAEDSHKNSHCHFVSKAAVFGDQCIIKRCIKVKKDTSVTPVKSEA</sequence>
<gene>
    <name evidence="1" type="ORF">ElyMa_000205300</name>
</gene>
<dbReference type="AlphaFoldDB" id="A0AAV4EYA7"/>
<dbReference type="EMBL" id="BMAT01000393">
    <property type="protein sequence ID" value="GFR65531.1"/>
    <property type="molecule type" value="Genomic_DNA"/>
</dbReference>
<protein>
    <submittedName>
        <fullName evidence="1">Uncharacterized protein</fullName>
    </submittedName>
</protein>
<keyword evidence="2" id="KW-1185">Reference proteome</keyword>
<evidence type="ECO:0000313" key="1">
    <source>
        <dbReference type="EMBL" id="GFR65531.1"/>
    </source>
</evidence>
<name>A0AAV4EYA7_9GAST</name>
<evidence type="ECO:0000313" key="2">
    <source>
        <dbReference type="Proteomes" id="UP000762676"/>
    </source>
</evidence>
<organism evidence="1 2">
    <name type="scientific">Elysia marginata</name>
    <dbReference type="NCBI Taxonomy" id="1093978"/>
    <lineage>
        <taxon>Eukaryota</taxon>
        <taxon>Metazoa</taxon>
        <taxon>Spiralia</taxon>
        <taxon>Lophotrochozoa</taxon>
        <taxon>Mollusca</taxon>
        <taxon>Gastropoda</taxon>
        <taxon>Heterobranchia</taxon>
        <taxon>Euthyneura</taxon>
        <taxon>Panpulmonata</taxon>
        <taxon>Sacoglossa</taxon>
        <taxon>Placobranchoidea</taxon>
        <taxon>Plakobranchidae</taxon>
        <taxon>Elysia</taxon>
    </lineage>
</organism>
<comment type="caution">
    <text evidence="1">The sequence shown here is derived from an EMBL/GenBank/DDBJ whole genome shotgun (WGS) entry which is preliminary data.</text>
</comment>
<accession>A0AAV4EYA7</accession>
<dbReference type="Proteomes" id="UP000762676">
    <property type="component" value="Unassembled WGS sequence"/>
</dbReference>
<proteinExistence type="predicted"/>